<comment type="function">
    <text evidence="6 7">Involved in the initiation of assembly of the COPII coat required for the formation of transport vesicles from the endoplasmic reticulum (ER) and the selection of cargo molecules. Also involved in autophagy.</text>
</comment>
<evidence type="ECO:0000313" key="11">
    <source>
        <dbReference type="EMBL" id="PLW13747.1"/>
    </source>
</evidence>
<dbReference type="PANTHER" id="PTHR13402">
    <property type="entry name" value="RGPR-RELATED"/>
    <property type="match status" value="1"/>
</dbReference>
<evidence type="ECO:0000313" key="12">
    <source>
        <dbReference type="Proteomes" id="UP000235388"/>
    </source>
</evidence>
<dbReference type="GO" id="GO:0012507">
    <property type="term" value="C:ER to Golgi transport vesicle membrane"/>
    <property type="evidence" value="ECO:0007669"/>
    <property type="project" value="TreeGrafter"/>
</dbReference>
<evidence type="ECO:0000256" key="1">
    <source>
        <dbReference type="ARBA" id="ARBA00004397"/>
    </source>
</evidence>
<keyword evidence="7" id="KW-0653">Protein transport</keyword>
<feature type="region of interest" description="Disordered" evidence="8">
    <location>
        <begin position="1877"/>
        <end position="1905"/>
    </location>
</feature>
<evidence type="ECO:0000256" key="7">
    <source>
        <dbReference type="RuleBase" id="RU364101"/>
    </source>
</evidence>
<feature type="compositionally biased region" description="Polar residues" evidence="8">
    <location>
        <begin position="820"/>
        <end position="834"/>
    </location>
</feature>
<feature type="compositionally biased region" description="Polar residues" evidence="8">
    <location>
        <begin position="477"/>
        <end position="493"/>
    </location>
</feature>
<keyword evidence="12" id="KW-1185">Reference proteome</keyword>
<feature type="domain" description="Sec16 Sec23-binding" evidence="9">
    <location>
        <begin position="1392"/>
        <end position="1749"/>
    </location>
</feature>
<dbReference type="Proteomes" id="UP000235388">
    <property type="component" value="Unassembled WGS sequence"/>
</dbReference>
<dbReference type="GO" id="GO:0070973">
    <property type="term" value="P:protein localization to endoplasmic reticulum exit site"/>
    <property type="evidence" value="ECO:0007669"/>
    <property type="project" value="TreeGrafter"/>
</dbReference>
<name>A0A2N5SKH5_9BASI</name>
<feature type="region of interest" description="Disordered" evidence="8">
    <location>
        <begin position="536"/>
        <end position="557"/>
    </location>
</feature>
<feature type="compositionally biased region" description="Low complexity" evidence="8">
    <location>
        <begin position="1896"/>
        <end position="1905"/>
    </location>
</feature>
<feature type="region of interest" description="Disordered" evidence="8">
    <location>
        <begin position="201"/>
        <end position="302"/>
    </location>
</feature>
<dbReference type="Gene3D" id="1.25.40.1030">
    <property type="match status" value="1"/>
</dbReference>
<dbReference type="Pfam" id="PF12932">
    <property type="entry name" value="Sec16"/>
    <property type="match status" value="1"/>
</dbReference>
<keyword evidence="7" id="KW-0472">Membrane</keyword>
<protein>
    <recommendedName>
        <fullName evidence="7">Protein transport protein sec16</fullName>
    </recommendedName>
</protein>
<dbReference type="PANTHER" id="PTHR13402:SF6">
    <property type="entry name" value="SECRETORY 16, ISOFORM I"/>
    <property type="match status" value="1"/>
</dbReference>
<comment type="caution">
    <text evidence="11">The sequence shown here is derived from an EMBL/GenBank/DDBJ whole genome shotgun (WGS) entry which is preliminary data.</text>
</comment>
<feature type="region of interest" description="Disordered" evidence="8">
    <location>
        <begin position="312"/>
        <end position="331"/>
    </location>
</feature>
<feature type="compositionally biased region" description="Pro residues" evidence="8">
    <location>
        <begin position="604"/>
        <end position="617"/>
    </location>
</feature>
<feature type="compositionally biased region" description="Polar residues" evidence="8">
    <location>
        <begin position="683"/>
        <end position="712"/>
    </location>
</feature>
<dbReference type="GO" id="GO:0005789">
    <property type="term" value="C:endoplasmic reticulum membrane"/>
    <property type="evidence" value="ECO:0007669"/>
    <property type="project" value="UniProtKB-SubCell"/>
</dbReference>
<reference evidence="11 12" key="1">
    <citation type="submission" date="2017-11" db="EMBL/GenBank/DDBJ databases">
        <title>De novo assembly and phasing of dikaryotic genomes from two isolates of Puccinia coronata f. sp. avenae, the causal agent of oat crown rust.</title>
        <authorList>
            <person name="Miller M.E."/>
            <person name="Zhang Y."/>
            <person name="Omidvar V."/>
            <person name="Sperschneider J."/>
            <person name="Schwessinger B."/>
            <person name="Raley C."/>
            <person name="Palmer J.M."/>
            <person name="Garnica D."/>
            <person name="Upadhyaya N."/>
            <person name="Rathjen J."/>
            <person name="Taylor J.M."/>
            <person name="Park R.F."/>
            <person name="Dodds P.N."/>
            <person name="Hirsch C.D."/>
            <person name="Kianian S.F."/>
            <person name="Figueroa M."/>
        </authorList>
    </citation>
    <scope>NUCLEOTIDE SEQUENCE [LARGE SCALE GENOMIC DNA]</scope>
    <source>
        <strain evidence="11">12NC29</strain>
    </source>
</reference>
<keyword evidence="5 7" id="KW-0931">ER-Golgi transport</keyword>
<dbReference type="EMBL" id="PGCJ01000940">
    <property type="protein sequence ID" value="PLW13747.1"/>
    <property type="molecule type" value="Genomic_DNA"/>
</dbReference>
<evidence type="ECO:0000256" key="5">
    <source>
        <dbReference type="ARBA" id="ARBA00022892"/>
    </source>
</evidence>
<gene>
    <name evidence="11" type="ORF">PCANC_17894</name>
</gene>
<dbReference type="InterPro" id="IPR024340">
    <property type="entry name" value="Sec16_CCD"/>
</dbReference>
<feature type="compositionally biased region" description="Polar residues" evidence="8">
    <location>
        <begin position="236"/>
        <end position="249"/>
    </location>
</feature>
<dbReference type="STRING" id="200324.A0A2N5SKH5"/>
<feature type="region of interest" description="Disordered" evidence="8">
    <location>
        <begin position="887"/>
        <end position="929"/>
    </location>
</feature>
<feature type="compositionally biased region" description="Polar residues" evidence="8">
    <location>
        <begin position="399"/>
        <end position="412"/>
    </location>
</feature>
<comment type="similarity">
    <text evidence="2 7">Belongs to the SEC16 family.</text>
</comment>
<feature type="compositionally biased region" description="Polar residues" evidence="8">
    <location>
        <begin position="1508"/>
        <end position="1522"/>
    </location>
</feature>
<feature type="region of interest" description="Disordered" evidence="8">
    <location>
        <begin position="1028"/>
        <end position="1080"/>
    </location>
</feature>
<evidence type="ECO:0000256" key="2">
    <source>
        <dbReference type="ARBA" id="ARBA00005927"/>
    </source>
</evidence>
<feature type="compositionally biased region" description="Polar residues" evidence="8">
    <location>
        <begin position="426"/>
        <end position="453"/>
    </location>
</feature>
<proteinExistence type="inferred from homology"/>
<evidence type="ECO:0000256" key="4">
    <source>
        <dbReference type="ARBA" id="ARBA00022824"/>
    </source>
</evidence>
<dbReference type="GO" id="GO:0016192">
    <property type="term" value="P:vesicle-mediated transport"/>
    <property type="evidence" value="ECO:0007669"/>
    <property type="project" value="UniProtKB-KW"/>
</dbReference>
<evidence type="ECO:0000259" key="9">
    <source>
        <dbReference type="Pfam" id="PF12931"/>
    </source>
</evidence>
<feature type="region of interest" description="Disordered" evidence="8">
    <location>
        <begin position="1"/>
        <end position="40"/>
    </location>
</feature>
<feature type="region of interest" description="Disordered" evidence="8">
    <location>
        <begin position="1508"/>
        <end position="1531"/>
    </location>
</feature>
<feature type="region of interest" description="Disordered" evidence="8">
    <location>
        <begin position="337"/>
        <end position="503"/>
    </location>
</feature>
<dbReference type="GO" id="GO:0006914">
    <property type="term" value="P:autophagy"/>
    <property type="evidence" value="ECO:0007669"/>
    <property type="project" value="UniProtKB-KW"/>
</dbReference>
<feature type="compositionally biased region" description="Low complexity" evidence="8">
    <location>
        <begin position="1758"/>
        <end position="1771"/>
    </location>
</feature>
<evidence type="ECO:0000259" key="10">
    <source>
        <dbReference type="Pfam" id="PF12932"/>
    </source>
</evidence>
<feature type="compositionally biased region" description="Polar residues" evidence="8">
    <location>
        <begin position="722"/>
        <end position="733"/>
    </location>
</feature>
<feature type="region of interest" description="Disordered" evidence="8">
    <location>
        <begin position="579"/>
        <end position="875"/>
    </location>
</feature>
<feature type="domain" description="Sec16 central conserved" evidence="10">
    <location>
        <begin position="1179"/>
        <end position="1333"/>
    </location>
</feature>
<feature type="compositionally biased region" description="Polar residues" evidence="8">
    <location>
        <begin position="1054"/>
        <end position="1080"/>
    </location>
</feature>
<feature type="compositionally biased region" description="Low complexity" evidence="8">
    <location>
        <begin position="1964"/>
        <end position="1975"/>
    </location>
</feature>
<feature type="compositionally biased region" description="Basic and acidic residues" evidence="8">
    <location>
        <begin position="1123"/>
        <end position="1136"/>
    </location>
</feature>
<keyword evidence="4 7" id="KW-0256">Endoplasmic reticulum</keyword>
<feature type="compositionally biased region" description="Polar residues" evidence="8">
    <location>
        <begin position="337"/>
        <end position="349"/>
    </location>
</feature>
<feature type="compositionally biased region" description="Polar residues" evidence="8">
    <location>
        <begin position="256"/>
        <end position="268"/>
    </location>
</feature>
<feature type="compositionally biased region" description="Polar residues" evidence="8">
    <location>
        <begin position="651"/>
        <end position="676"/>
    </location>
</feature>
<dbReference type="GO" id="GO:0070971">
    <property type="term" value="C:endoplasmic reticulum exit site"/>
    <property type="evidence" value="ECO:0007669"/>
    <property type="project" value="TreeGrafter"/>
</dbReference>
<evidence type="ECO:0000256" key="6">
    <source>
        <dbReference type="ARBA" id="ARBA00024687"/>
    </source>
</evidence>
<feature type="compositionally biased region" description="Basic and acidic residues" evidence="8">
    <location>
        <begin position="2023"/>
        <end position="2039"/>
    </location>
</feature>
<feature type="compositionally biased region" description="Low complexity" evidence="8">
    <location>
        <begin position="2175"/>
        <end position="2186"/>
    </location>
</feature>
<keyword evidence="3 7" id="KW-0813">Transport</keyword>
<accession>A0A2N5SKH5</accession>
<feature type="region of interest" description="Disordered" evidence="8">
    <location>
        <begin position="1746"/>
        <end position="1851"/>
    </location>
</feature>
<dbReference type="GO" id="GO:0015031">
    <property type="term" value="P:protein transport"/>
    <property type="evidence" value="ECO:0007669"/>
    <property type="project" value="UniProtKB-KW"/>
</dbReference>
<feature type="region of interest" description="Disordered" evidence="8">
    <location>
        <begin position="1116"/>
        <end position="1137"/>
    </location>
</feature>
<feature type="compositionally biased region" description="Low complexity" evidence="8">
    <location>
        <begin position="1824"/>
        <end position="1836"/>
    </location>
</feature>
<feature type="compositionally biased region" description="Polar residues" evidence="8">
    <location>
        <begin position="1778"/>
        <end position="1808"/>
    </location>
</feature>
<feature type="compositionally biased region" description="Polar residues" evidence="8">
    <location>
        <begin position="851"/>
        <end position="865"/>
    </location>
</feature>
<dbReference type="GO" id="GO:0007030">
    <property type="term" value="P:Golgi organization"/>
    <property type="evidence" value="ECO:0007669"/>
    <property type="project" value="TreeGrafter"/>
</dbReference>
<feature type="compositionally biased region" description="Polar residues" evidence="8">
    <location>
        <begin position="2007"/>
        <end position="2022"/>
    </location>
</feature>
<feature type="compositionally biased region" description="Pro residues" evidence="8">
    <location>
        <begin position="379"/>
        <end position="389"/>
    </location>
</feature>
<dbReference type="InterPro" id="IPR024298">
    <property type="entry name" value="Sec16_Sec23-bd"/>
</dbReference>
<comment type="subcellular location">
    <subcellularLocation>
        <location evidence="1">Endoplasmic reticulum membrane</location>
        <topology evidence="1">Peripheral membrane protein</topology>
        <orientation evidence="1">Cytoplasmic side</orientation>
    </subcellularLocation>
</comment>
<dbReference type="OrthoDB" id="8918678at2759"/>
<evidence type="ECO:0000256" key="3">
    <source>
        <dbReference type="ARBA" id="ARBA00022448"/>
    </source>
</evidence>
<feature type="region of interest" description="Disordered" evidence="8">
    <location>
        <begin position="2087"/>
        <end position="2213"/>
    </location>
</feature>
<dbReference type="Pfam" id="PF12931">
    <property type="entry name" value="TPR_Sec16"/>
    <property type="match status" value="1"/>
</dbReference>
<feature type="compositionally biased region" description="Low complexity" evidence="8">
    <location>
        <begin position="770"/>
        <end position="779"/>
    </location>
</feature>
<keyword evidence="7" id="KW-0072">Autophagy</keyword>
<feature type="compositionally biased region" description="Polar residues" evidence="8">
    <location>
        <begin position="1028"/>
        <end position="1042"/>
    </location>
</feature>
<sequence length="2213" mass="236825">MSVSDADVADSRQMVHTRLRLSQPEETDQSPPGRLSGDFTHSHPQYTVYVTTPGKDADVGRFLSSKNWGSTSATPLYSSDIQAQPERLRSPVSIHPLSSKVRGLVLPCLGGEFLPIFTPGIQWCGSQDLNELWLKLRVAEVELFDKKQPAPNRILSRYGWSLSLPARRIPVEASGVRLLRGTRRQLERKLLTTLKLVGIHSNTQFPPPKPHNEPLGALEEKERSNRRRRNCPSRSLLTTKMSESDSNIKPQDIQLPLSSPESPTSARSRANRPASIGDASQLFGGGSGSDDFFGPPSTFSNDLAQQASLFDPVPEEPANTNAFDHDPFAWPSAHQTTTLTQNAHQQPSLIHNDPSHVSDAGIPASYDNPAGFPSDYPNPYQPNPAPPEPLSYHQDHHQPPNQNMYSSPNLNFDSPRFNDPARFASPVSSYPQSVHQTSTGLGISNSSFQAPYAQQQQQQQQPASDDYNPYAPADIQPTPQNPYSSYVPQQPSAFNPPNPHLADLIPRSVSVNALSPSDPAHQVPGQPNFQRPRLVQSATHHHTTSPLNRPKVYDAYDPPAIRKKKPYAFNTASLPASPALGGDGFPGQTPMSGLASYQPHPASFTPPPPPPPPPPPKQRSTSTPAHTYDPMQMSSTGFNDFYAQPPHIHNPQRQFATPSYSNHQASSSPLSQQPTSFDGDPYLSTSSTDFAPPSQQHVMPNSNIDSQYQDPSRQADMYQYGQPIQTPSQSSSMLYMPTSHSEDPYAPAHSTQVVNNRSDHIPLASPPAPANASEAPPSNHYMGQRSTSQQPVPFHAVDQAPPPPPSINIYGSQEYPHTYASITSGMQNSKQKSGSPLKMSVVPSVPEDVDGQQQSGFNHYQNPEYSSVPPEDPLDALSSATQKLSITKESTGPDSLNPEFSRSNADFTPQTPPSSLGKTTNAHPEGSFNTPEKQILVPDVQIQPATPQIPIPGTSDTAPAAPFDDVLADVATTTHSQPLDAPKNTEAILLDDFYGAPNHYSTEFQYSAEYNYDAVPNNMQAIHPLDNSQASHTNQPSDSSVIYNPYTAPFEPHSSASPATLNGHDSSQPIDFTASDSQTPYQHQADYTLMGEASAYGSMNDHTQQSPYGLQPESFTSDQSMAARDHAATDWPHDSASEGQAITGASAYNPYDPMSQSQADFTGWHVAEDPMAERLTARIPVASFGFGGKLITVFPTIMGGGMVVNGGGQATTGFEDPYGSGGMMFHQAGAHAGTTVQMQQLSHLIPISDLQAFPGPLFMDGGSKSSLGKKRKEVVAWLDAKLDEALKESVFIQSTLAPRPPNQHHDVNDAKVDNLQDKIILMKLLKLLVENEGKLSGTSKVDEAVRLVLQSMDSQPASVEAPSALSGLSQPDTHPQDIIASYHTRASHLDSIQALLSNGDRQKAVHVAVEQRMWPHALIIANSLGHDIWRETVKEFVRFEMGDGDMSLLGHGSLGSAPPSPPKGREALRTLYTLFAGAGPAAVDEFSLSVAHAPSSPAHFESHAMSATHTGMGSSQLGSSRAPSPAPLMHPMRSSPAKIPNNVLHQWRSVVAMTISNRVPGSAPFLIRLGDTLLNNGRTYAAHTTYLLSNGVMPQLTLDNGNRISLLGSPAGSNPDGPGLDLEAVMLSEVLEFALSLSPVPKNVEPFIGVPHLQAYRLALGLEYATFGLVDRANKYCEALAATLKLATKPCPFYHPFLLEQVKTLSSRLSAAPLAEKGSSWITRKMPRPTLDNVWQTLEGRVHKFVAGDDDDDGSKPAASNAAGSSSQNNQVLGPFSHYSSISPESVSGTVSRVQSSNDLSQTSTPTASGLAGPFHHNANLQRPSSGAGYSPSYYSKDPRRASPSNQYEVSSLSPVDYAPFRGQTSSVPPLNSYEQAATVAGSPANVSSPGETVTGENGAAASSGGGWWEASNSYGTPANNTSQPIFQSITDTPIAEDVSGFIDPMATFGAGPIFASPGPSVMPSNPSFDPSPSSRTQYDDDDVDPEDLGFGNSSSRKQNRRGSAAVDTNNGPSESPSSHSNTDNHDAKSAETEPENKSVKNAASSSWLSKWFKRDSGGQAASGSGPVKANLGENFSLVYDPETKRWVNKKAGASQGPSPAGAPPPPPARAQTASPTSSMRAALGPPTTAGSPGAARAVSGGVPPPPAMSRSTTMGLQHTATASLDNPPSPALPDLPSALPSSLANTPPPPSSVAGKKPNPKKNIRSRYVEIR</sequence>
<evidence type="ECO:0000256" key="8">
    <source>
        <dbReference type="SAM" id="MobiDB-lite"/>
    </source>
</evidence>
<dbReference type="CDD" id="cd09233">
    <property type="entry name" value="ACE1-Sec16-like"/>
    <property type="match status" value="1"/>
</dbReference>
<feature type="compositionally biased region" description="Polar residues" evidence="8">
    <location>
        <begin position="2150"/>
        <end position="2162"/>
    </location>
</feature>
<feature type="compositionally biased region" description="Low complexity" evidence="8">
    <location>
        <begin position="2110"/>
        <end position="2119"/>
    </location>
</feature>
<organism evidence="11 12">
    <name type="scientific">Puccinia coronata f. sp. avenae</name>
    <dbReference type="NCBI Taxonomy" id="200324"/>
    <lineage>
        <taxon>Eukaryota</taxon>
        <taxon>Fungi</taxon>
        <taxon>Dikarya</taxon>
        <taxon>Basidiomycota</taxon>
        <taxon>Pucciniomycotina</taxon>
        <taxon>Pucciniomycetes</taxon>
        <taxon>Pucciniales</taxon>
        <taxon>Pucciniaceae</taxon>
        <taxon>Puccinia</taxon>
    </lineage>
</organism>
<feature type="region of interest" description="Disordered" evidence="8">
    <location>
        <begin position="1957"/>
        <end position="2048"/>
    </location>
</feature>